<sequence>MNEHAESSIRNRVKDMKYHDYITSNSQKSLPKVLKSYIEPCSSPSNLFHSIKSFFPIISWIQEYPSKYLIHDIISGIVIAILHIPQGISYAFLSKVNPVNGLYASFFAPLVYLFFATSKHMSVGSFAVIALMTGAASDVIMQKYYGDDYNNPEYINGGYDGVNRVTIAATLTFTIGIFQLIIGALRLNFLFAYFSDPLVGGFSTGASVHVLVSQISNVLNVEVRASNGPGFIFDLLGKLGASLPNCDLHTLTLSIISIAALLICKEVINPAIRSKTGRKIPIPYDLLLIFVTTVLSYAFEWNMPIVGDVPKGFPHPLLPVPKLILNSISPAITIAIVTLTLHISITKMFAKQLGYKIDPGQEIYALGFTSIISGFFPTYPTSPGLSRTLVGIENGAKTQLAAVSTCALLLAVILYIGPFFKHLPICVLSSIIIVALRPMIMKFKDIPKLWNLSKYDCLTWIVSFTTTVAIDVTFGLILSFCFALFSVILRTQWPSWSAQFSRPQYTSDPATRSPGYCIFKFDGILIFTNFEEFKNGIYQTLDEFLNRPTLSSTEDNTVHSKAKFIFDCSAMSEIDSVGLQAFQEVVQEISERINATIAFANVNYITSEKLLQNNITTRNDIYSTVEEAVNSISNPNPSRHGPK</sequence>
<evidence type="ECO:0000313" key="2">
    <source>
        <dbReference type="WBParaSite" id="ES5_v2.g14522.t1"/>
    </source>
</evidence>
<proteinExistence type="predicted"/>
<accession>A0AC34FBN8</accession>
<dbReference type="Proteomes" id="UP000887579">
    <property type="component" value="Unplaced"/>
</dbReference>
<dbReference type="WBParaSite" id="ES5_v2.g14522.t1">
    <property type="protein sequence ID" value="ES5_v2.g14522.t1"/>
    <property type="gene ID" value="ES5_v2.g14522"/>
</dbReference>
<name>A0AC34FBN8_9BILA</name>
<organism evidence="1 2">
    <name type="scientific">Panagrolaimus sp. ES5</name>
    <dbReference type="NCBI Taxonomy" id="591445"/>
    <lineage>
        <taxon>Eukaryota</taxon>
        <taxon>Metazoa</taxon>
        <taxon>Ecdysozoa</taxon>
        <taxon>Nematoda</taxon>
        <taxon>Chromadorea</taxon>
        <taxon>Rhabditida</taxon>
        <taxon>Tylenchina</taxon>
        <taxon>Panagrolaimomorpha</taxon>
        <taxon>Panagrolaimoidea</taxon>
        <taxon>Panagrolaimidae</taxon>
        <taxon>Panagrolaimus</taxon>
    </lineage>
</organism>
<evidence type="ECO:0000313" key="1">
    <source>
        <dbReference type="Proteomes" id="UP000887579"/>
    </source>
</evidence>
<protein>
    <submittedName>
        <fullName evidence="2">STAS domain-containing protein</fullName>
    </submittedName>
</protein>
<reference evidence="2" key="1">
    <citation type="submission" date="2022-11" db="UniProtKB">
        <authorList>
            <consortium name="WormBaseParasite"/>
        </authorList>
    </citation>
    <scope>IDENTIFICATION</scope>
</reference>